<dbReference type="InterPro" id="IPR035418">
    <property type="entry name" value="AraC-bd_2"/>
</dbReference>
<organism evidence="5 6">
    <name type="scientific">Nocardia thailandica</name>
    <dbReference type="NCBI Taxonomy" id="257275"/>
    <lineage>
        <taxon>Bacteria</taxon>
        <taxon>Bacillati</taxon>
        <taxon>Actinomycetota</taxon>
        <taxon>Actinomycetes</taxon>
        <taxon>Mycobacteriales</taxon>
        <taxon>Nocardiaceae</taxon>
        <taxon>Nocardia</taxon>
    </lineage>
</organism>
<dbReference type="PROSITE" id="PS01124">
    <property type="entry name" value="HTH_ARAC_FAMILY_2"/>
    <property type="match status" value="1"/>
</dbReference>
<comment type="caution">
    <text evidence="5">The sequence shown here is derived from an EMBL/GenBank/DDBJ whole genome shotgun (WGS) entry which is preliminary data.</text>
</comment>
<dbReference type="InterPro" id="IPR050204">
    <property type="entry name" value="AraC_XylS_family_regulators"/>
</dbReference>
<dbReference type="Gene3D" id="1.10.10.60">
    <property type="entry name" value="Homeodomain-like"/>
    <property type="match status" value="1"/>
</dbReference>
<keyword evidence="6" id="KW-1185">Reference proteome</keyword>
<evidence type="ECO:0000313" key="5">
    <source>
        <dbReference type="EMBL" id="MFF0542322.1"/>
    </source>
</evidence>
<dbReference type="SUPFAM" id="SSF51182">
    <property type="entry name" value="RmlC-like cupins"/>
    <property type="match status" value="1"/>
</dbReference>
<evidence type="ECO:0000313" key="6">
    <source>
        <dbReference type="Proteomes" id="UP001601444"/>
    </source>
</evidence>
<dbReference type="InterPro" id="IPR014710">
    <property type="entry name" value="RmlC-like_jellyroll"/>
</dbReference>
<dbReference type="PROSITE" id="PS00041">
    <property type="entry name" value="HTH_ARAC_FAMILY_1"/>
    <property type="match status" value="1"/>
</dbReference>
<name>A0ABW6PIV0_9NOCA</name>
<dbReference type="SUPFAM" id="SSF46689">
    <property type="entry name" value="Homeodomain-like"/>
    <property type="match status" value="1"/>
</dbReference>
<evidence type="ECO:0000256" key="2">
    <source>
        <dbReference type="ARBA" id="ARBA00023125"/>
    </source>
</evidence>
<accession>A0ABW6PIV0</accession>
<protein>
    <submittedName>
        <fullName evidence="5">Helix-turn-helix domain-containing protein</fullName>
    </submittedName>
</protein>
<dbReference type="Proteomes" id="UP001601444">
    <property type="component" value="Unassembled WGS sequence"/>
</dbReference>
<dbReference type="Pfam" id="PF12833">
    <property type="entry name" value="HTH_18"/>
    <property type="match status" value="1"/>
</dbReference>
<dbReference type="InterPro" id="IPR009057">
    <property type="entry name" value="Homeodomain-like_sf"/>
</dbReference>
<keyword evidence="2" id="KW-0238">DNA-binding</keyword>
<evidence type="ECO:0000256" key="1">
    <source>
        <dbReference type="ARBA" id="ARBA00023015"/>
    </source>
</evidence>
<sequence length="322" mass="35075">MTPNHDHGRSVTTGTAAPADAFGLWEATVSEALLPCGAAPATPSQHSALFTGRATGHLDTAELRLVSFASDPVSTWRTHRHIDATATEMIVAVMLIEGSAVLHRGDERITVGRGDIVLIDSLHPARLDAMTPHRALTATVPRQWAADRLDLAEDALRIPRIASGSVARLTTTYLDGLAALPAEDIAGTLTSTGTELILETMAHTLGRDTADRHGPDALRERVRDFVRRHSGDPDLTVEDIARGCMLSRRTLYRVTERLGGPAELLRTVRIDNARRLLVAHPGREVATIARWCGFRTDRHFYRAFRAATGVTPQEYRQRALGG</sequence>
<keyword evidence="1" id="KW-0805">Transcription regulation</keyword>
<dbReference type="Pfam" id="PF14525">
    <property type="entry name" value="AraC_binding_2"/>
    <property type="match status" value="1"/>
</dbReference>
<dbReference type="InterPro" id="IPR018060">
    <property type="entry name" value="HTH_AraC"/>
</dbReference>
<dbReference type="RefSeq" id="WP_387699262.1">
    <property type="nucleotide sequence ID" value="NZ_JBIAMX010000002.1"/>
</dbReference>
<dbReference type="EMBL" id="JBIAMX010000002">
    <property type="protein sequence ID" value="MFF0542322.1"/>
    <property type="molecule type" value="Genomic_DNA"/>
</dbReference>
<dbReference type="SMART" id="SM00342">
    <property type="entry name" value="HTH_ARAC"/>
    <property type="match status" value="1"/>
</dbReference>
<dbReference type="PANTHER" id="PTHR46796">
    <property type="entry name" value="HTH-TYPE TRANSCRIPTIONAL ACTIVATOR RHAS-RELATED"/>
    <property type="match status" value="1"/>
</dbReference>
<gene>
    <name evidence="5" type="ORF">ACFYTF_05745</name>
</gene>
<evidence type="ECO:0000256" key="3">
    <source>
        <dbReference type="ARBA" id="ARBA00023163"/>
    </source>
</evidence>
<dbReference type="InterPro" id="IPR011051">
    <property type="entry name" value="RmlC_Cupin_sf"/>
</dbReference>
<keyword evidence="3" id="KW-0804">Transcription</keyword>
<reference evidence="5 6" key="1">
    <citation type="submission" date="2024-10" db="EMBL/GenBank/DDBJ databases">
        <title>The Natural Products Discovery Center: Release of the First 8490 Sequenced Strains for Exploring Actinobacteria Biosynthetic Diversity.</title>
        <authorList>
            <person name="Kalkreuter E."/>
            <person name="Kautsar S.A."/>
            <person name="Yang D."/>
            <person name="Bader C.D."/>
            <person name="Teijaro C.N."/>
            <person name="Fluegel L."/>
            <person name="Davis C.M."/>
            <person name="Simpson J.R."/>
            <person name="Lauterbach L."/>
            <person name="Steele A.D."/>
            <person name="Gui C."/>
            <person name="Meng S."/>
            <person name="Li G."/>
            <person name="Viehrig K."/>
            <person name="Ye F."/>
            <person name="Su P."/>
            <person name="Kiefer A.F."/>
            <person name="Nichols A."/>
            <person name="Cepeda A.J."/>
            <person name="Yan W."/>
            <person name="Fan B."/>
            <person name="Jiang Y."/>
            <person name="Adhikari A."/>
            <person name="Zheng C.-J."/>
            <person name="Schuster L."/>
            <person name="Cowan T.M."/>
            <person name="Smanski M.J."/>
            <person name="Chevrette M.G."/>
            <person name="De Carvalho L.P.S."/>
            <person name="Shen B."/>
        </authorList>
    </citation>
    <scope>NUCLEOTIDE SEQUENCE [LARGE SCALE GENOMIC DNA]</scope>
    <source>
        <strain evidence="5 6">NPDC004045</strain>
    </source>
</reference>
<proteinExistence type="predicted"/>
<dbReference type="Gene3D" id="2.60.120.10">
    <property type="entry name" value="Jelly Rolls"/>
    <property type="match status" value="1"/>
</dbReference>
<dbReference type="InterPro" id="IPR018062">
    <property type="entry name" value="HTH_AraC-typ_CS"/>
</dbReference>
<dbReference type="PANTHER" id="PTHR46796:SF6">
    <property type="entry name" value="ARAC SUBFAMILY"/>
    <property type="match status" value="1"/>
</dbReference>
<feature type="domain" description="HTH araC/xylS-type" evidence="4">
    <location>
        <begin position="220"/>
        <end position="318"/>
    </location>
</feature>
<evidence type="ECO:0000259" key="4">
    <source>
        <dbReference type="PROSITE" id="PS01124"/>
    </source>
</evidence>